<dbReference type="GO" id="GO:0000287">
    <property type="term" value="F:magnesium ion binding"/>
    <property type="evidence" value="ECO:0007669"/>
    <property type="project" value="TreeGrafter"/>
</dbReference>
<dbReference type="Proteomes" id="UP000541154">
    <property type="component" value="Unassembled WGS sequence"/>
</dbReference>
<dbReference type="EMBL" id="SPNV01000427">
    <property type="protein sequence ID" value="KAF5855482.1"/>
    <property type="molecule type" value="Genomic_DNA"/>
</dbReference>
<reference evidence="1 2" key="1">
    <citation type="submission" date="2019-04" db="EMBL/GenBank/DDBJ databases">
        <title>Aspergillus burnettii sp. nov., novel species from soil in southeast Queensland.</title>
        <authorList>
            <person name="Gilchrist C.L.M."/>
            <person name="Pitt J.I."/>
            <person name="Lange L."/>
            <person name="Lacey H.J."/>
            <person name="Vuong D."/>
            <person name="Midgley D.J."/>
            <person name="Greenfield P."/>
            <person name="Bradbury M."/>
            <person name="Lacey E."/>
            <person name="Busk P.K."/>
            <person name="Pilgaard B."/>
            <person name="Chooi Y.H."/>
            <person name="Piggott A.M."/>
        </authorList>
    </citation>
    <scope>NUCLEOTIDE SEQUENCE [LARGE SCALE GENOMIC DNA]</scope>
    <source>
        <strain evidence="1 2">FRR 5400</strain>
    </source>
</reference>
<dbReference type="PANTHER" id="PTHR31739:SF18">
    <property type="entry name" value="TERPENE SYNTHASE FAMILY PROTEIN (AFU_ORTHOLOGUE AFUA_5G15060)"/>
    <property type="match status" value="1"/>
</dbReference>
<dbReference type="PANTHER" id="PTHR31739">
    <property type="entry name" value="ENT-COPALYL DIPHOSPHATE SYNTHASE, CHLOROPLASTIC"/>
    <property type="match status" value="1"/>
</dbReference>
<name>A0A8H6E142_PETAA</name>
<dbReference type="Gene3D" id="1.50.10.160">
    <property type="match status" value="1"/>
</dbReference>
<proteinExistence type="predicted"/>
<keyword evidence="2" id="KW-1185">Reference proteome</keyword>
<dbReference type="InterPro" id="IPR050148">
    <property type="entry name" value="Terpene_synthase-like"/>
</dbReference>
<accession>A0A8H6E142</accession>
<dbReference type="AlphaFoldDB" id="A0A8H6E142"/>
<dbReference type="GO" id="GO:0010333">
    <property type="term" value="F:terpene synthase activity"/>
    <property type="evidence" value="ECO:0007669"/>
    <property type="project" value="InterPro"/>
</dbReference>
<dbReference type="GO" id="GO:0016102">
    <property type="term" value="P:diterpenoid biosynthetic process"/>
    <property type="evidence" value="ECO:0007669"/>
    <property type="project" value="TreeGrafter"/>
</dbReference>
<protein>
    <submittedName>
        <fullName evidence="1">Uncharacterized protein</fullName>
    </submittedName>
</protein>
<organism evidence="1 2">
    <name type="scientific">Petromyces alliaceus</name>
    <name type="common">Aspergillus alliaceus</name>
    <dbReference type="NCBI Taxonomy" id="209559"/>
    <lineage>
        <taxon>Eukaryota</taxon>
        <taxon>Fungi</taxon>
        <taxon>Dikarya</taxon>
        <taxon>Ascomycota</taxon>
        <taxon>Pezizomycotina</taxon>
        <taxon>Eurotiomycetes</taxon>
        <taxon>Eurotiomycetidae</taxon>
        <taxon>Eurotiales</taxon>
        <taxon>Aspergillaceae</taxon>
        <taxon>Aspergillus</taxon>
        <taxon>Aspergillus subgen. Circumdati</taxon>
    </lineage>
</organism>
<evidence type="ECO:0000313" key="2">
    <source>
        <dbReference type="Proteomes" id="UP000541154"/>
    </source>
</evidence>
<sequence length="134" mass="14651">MLGQQRILGSMLASPSATAAYLMHSPWWDNDSEDYIRNSIVAGAGKGSGLVASGYPTTVFEWAWVSVNLLRYDIETGDRLKEIGNHIEHHIKSYGQTGFVLEACPDADDTAKTLTALALQGTQHSPEKLLAQFE</sequence>
<gene>
    <name evidence="1" type="ORF">ETB97_009117</name>
</gene>
<comment type="caution">
    <text evidence="1">The sequence shown here is derived from an EMBL/GenBank/DDBJ whole genome shotgun (WGS) entry which is preliminary data.</text>
</comment>
<evidence type="ECO:0000313" key="1">
    <source>
        <dbReference type="EMBL" id="KAF5855482.1"/>
    </source>
</evidence>